<reference evidence="1" key="1">
    <citation type="submission" date="2020-10" db="EMBL/GenBank/DDBJ databases">
        <authorList>
            <person name="Castelo-Branco R."/>
            <person name="Eusebio N."/>
            <person name="Adriana R."/>
            <person name="Vieira A."/>
            <person name="Brugerolle De Fraissinette N."/>
            <person name="Rezende De Castro R."/>
            <person name="Schneider M.P."/>
            <person name="Vasconcelos V."/>
            <person name="Leao P.N."/>
        </authorList>
    </citation>
    <scope>NUCLEOTIDE SEQUENCE</scope>
    <source>
        <strain evidence="1">LEGE 06105</strain>
    </source>
</reference>
<gene>
    <name evidence="1" type="ORF">IQ247_17220</name>
</gene>
<comment type="caution">
    <text evidence="1">The sequence shown here is derived from an EMBL/GenBank/DDBJ whole genome shotgun (WGS) entry which is preliminary data.</text>
</comment>
<sequence length="167" mass="19583">MKKKSAFLCAYFCVPLRSKYIISMLTDLILIMNNNEFDIPKKLKSLSQNLVWMSESDYPFDVFIWSNQELKEFNTHNLLEKTNHSLKAPVKILQIDNFFQSATTEKDWYDDEERETAKKYQTLLETLKQNLDHIQVYKIGEVEIDVYIVGQLKSGDWVGLSTKTVET</sequence>
<dbReference type="EMBL" id="JADEWL010000058">
    <property type="protein sequence ID" value="MBE9214387.1"/>
    <property type="molecule type" value="Genomic_DNA"/>
</dbReference>
<proteinExistence type="predicted"/>
<protein>
    <submittedName>
        <fullName evidence="1">Nuclease A inhibitor family protein</fullName>
    </submittedName>
</protein>
<keyword evidence="2" id="KW-1185">Reference proteome</keyword>
<organism evidence="1 2">
    <name type="scientific">Plectonema cf. radiosum LEGE 06105</name>
    <dbReference type="NCBI Taxonomy" id="945769"/>
    <lineage>
        <taxon>Bacteria</taxon>
        <taxon>Bacillati</taxon>
        <taxon>Cyanobacteriota</taxon>
        <taxon>Cyanophyceae</taxon>
        <taxon>Oscillatoriophycideae</taxon>
        <taxon>Oscillatoriales</taxon>
        <taxon>Microcoleaceae</taxon>
        <taxon>Plectonema</taxon>
    </lineage>
</organism>
<dbReference type="InterPro" id="IPR036587">
    <property type="entry name" value="NucleaseA_inhib-like_sf"/>
</dbReference>
<dbReference type="SUPFAM" id="SSF82602">
    <property type="entry name" value="Nuclease A inhibitor (NuiA)"/>
    <property type="match status" value="1"/>
</dbReference>
<evidence type="ECO:0000313" key="1">
    <source>
        <dbReference type="EMBL" id="MBE9214387.1"/>
    </source>
</evidence>
<dbReference type="Gene3D" id="3.40.1460.10">
    <property type="entry name" value="Nuclease A inhibitor-like"/>
    <property type="match status" value="1"/>
</dbReference>
<dbReference type="Proteomes" id="UP000620559">
    <property type="component" value="Unassembled WGS sequence"/>
</dbReference>
<dbReference type="Pfam" id="PF07924">
    <property type="entry name" value="NuiA"/>
    <property type="match status" value="1"/>
</dbReference>
<dbReference type="AlphaFoldDB" id="A0A8J7K2L8"/>
<accession>A0A8J7K2L8</accession>
<dbReference type="InterPro" id="IPR012489">
    <property type="entry name" value="NucleaseA_inhib-like"/>
</dbReference>
<evidence type="ECO:0000313" key="2">
    <source>
        <dbReference type="Proteomes" id="UP000620559"/>
    </source>
</evidence>
<name>A0A8J7K2L8_9CYAN</name>